<comment type="caution">
    <text evidence="5">The sequence shown here is derived from an EMBL/GenBank/DDBJ whole genome shotgun (WGS) entry which is preliminary data.</text>
</comment>
<dbReference type="PANTHER" id="PTHR47988">
    <property type="entry name" value="SOMATIC EMBRYOGENESIS RECEPTOR KINASE 1"/>
    <property type="match status" value="1"/>
</dbReference>
<dbReference type="Gene3D" id="3.80.10.10">
    <property type="entry name" value="Ribonuclease Inhibitor"/>
    <property type="match status" value="1"/>
</dbReference>
<sequence length="74" mass="7791">MQALMAIKASLVDPHGILDNWDGDAIDPCSCNMVTCSPQSFVISWGIPSQNLSGTLSASIGNLTNLQLTCPTII</sequence>
<dbReference type="GO" id="GO:0016301">
    <property type="term" value="F:kinase activity"/>
    <property type="evidence" value="ECO:0007669"/>
    <property type="project" value="UniProtKB-KW"/>
</dbReference>
<evidence type="ECO:0000259" key="4">
    <source>
        <dbReference type="Pfam" id="PF08263"/>
    </source>
</evidence>
<dbReference type="InterPro" id="IPR013210">
    <property type="entry name" value="LRR_N_plant-typ"/>
</dbReference>
<evidence type="ECO:0000256" key="3">
    <source>
        <dbReference type="ARBA" id="ARBA00022737"/>
    </source>
</evidence>
<keyword evidence="2" id="KW-0732">Signal</keyword>
<dbReference type="InterPro" id="IPR032675">
    <property type="entry name" value="LRR_dom_sf"/>
</dbReference>
<keyword evidence="6" id="KW-1185">Reference proteome</keyword>
<keyword evidence="3" id="KW-0677">Repeat</keyword>
<evidence type="ECO:0000256" key="1">
    <source>
        <dbReference type="ARBA" id="ARBA00022614"/>
    </source>
</evidence>
<dbReference type="EMBL" id="JASCZI010031785">
    <property type="protein sequence ID" value="MED6127424.1"/>
    <property type="molecule type" value="Genomic_DNA"/>
</dbReference>
<protein>
    <submittedName>
        <fullName evidence="5">Histidine kinase osmosensor</fullName>
    </submittedName>
</protein>
<evidence type="ECO:0000313" key="5">
    <source>
        <dbReference type="EMBL" id="MED6127424.1"/>
    </source>
</evidence>
<gene>
    <name evidence="5" type="primary">NIK1_4</name>
    <name evidence="5" type="ORF">PIB30_088005</name>
</gene>
<dbReference type="Proteomes" id="UP001341840">
    <property type="component" value="Unassembled WGS sequence"/>
</dbReference>
<name>A0ABU6RU25_9FABA</name>
<keyword evidence="5" id="KW-0808">Transferase</keyword>
<feature type="domain" description="Leucine-rich repeat-containing N-terminal plant-type" evidence="4">
    <location>
        <begin position="2"/>
        <end position="37"/>
    </location>
</feature>
<evidence type="ECO:0000313" key="6">
    <source>
        <dbReference type="Proteomes" id="UP001341840"/>
    </source>
</evidence>
<accession>A0ABU6RU25</accession>
<organism evidence="5 6">
    <name type="scientific">Stylosanthes scabra</name>
    <dbReference type="NCBI Taxonomy" id="79078"/>
    <lineage>
        <taxon>Eukaryota</taxon>
        <taxon>Viridiplantae</taxon>
        <taxon>Streptophyta</taxon>
        <taxon>Embryophyta</taxon>
        <taxon>Tracheophyta</taxon>
        <taxon>Spermatophyta</taxon>
        <taxon>Magnoliopsida</taxon>
        <taxon>eudicotyledons</taxon>
        <taxon>Gunneridae</taxon>
        <taxon>Pentapetalae</taxon>
        <taxon>rosids</taxon>
        <taxon>fabids</taxon>
        <taxon>Fabales</taxon>
        <taxon>Fabaceae</taxon>
        <taxon>Papilionoideae</taxon>
        <taxon>50 kb inversion clade</taxon>
        <taxon>dalbergioids sensu lato</taxon>
        <taxon>Dalbergieae</taxon>
        <taxon>Pterocarpus clade</taxon>
        <taxon>Stylosanthes</taxon>
    </lineage>
</organism>
<keyword evidence="5" id="KW-0418">Kinase</keyword>
<dbReference type="Pfam" id="PF08263">
    <property type="entry name" value="LRRNT_2"/>
    <property type="match status" value="1"/>
</dbReference>
<reference evidence="5 6" key="1">
    <citation type="journal article" date="2023" name="Plants (Basel)">
        <title>Bridging the Gap: Combining Genomics and Transcriptomics Approaches to Understand Stylosanthes scabra, an Orphan Legume from the Brazilian Caatinga.</title>
        <authorList>
            <person name="Ferreira-Neto J.R.C."/>
            <person name="da Silva M.D."/>
            <person name="Binneck E."/>
            <person name="de Melo N.F."/>
            <person name="da Silva R.H."/>
            <person name="de Melo A.L.T.M."/>
            <person name="Pandolfi V."/>
            <person name="Bustamante F.O."/>
            <person name="Brasileiro-Vidal A.C."/>
            <person name="Benko-Iseppon A.M."/>
        </authorList>
    </citation>
    <scope>NUCLEOTIDE SEQUENCE [LARGE SCALE GENOMIC DNA]</scope>
    <source>
        <tissue evidence="5">Leaves</tissue>
    </source>
</reference>
<keyword evidence="1" id="KW-0433">Leucine-rich repeat</keyword>
<evidence type="ECO:0000256" key="2">
    <source>
        <dbReference type="ARBA" id="ARBA00022729"/>
    </source>
</evidence>
<proteinExistence type="predicted"/>